<evidence type="ECO:0000313" key="3">
    <source>
        <dbReference type="Proteomes" id="UP001501326"/>
    </source>
</evidence>
<name>A0ABP6GVN7_9MICO</name>
<sequence>MLGTSVFAEIVRFVVFVFFVVLIGRLVLDWVQVFARDWRPRGVLLVIAEAIYSITDPPLKALRRVVPPLQLGSIRLDLAFLILFFATSILSQIL</sequence>
<dbReference type="InterPro" id="IPR003425">
    <property type="entry name" value="CCB3/YggT"/>
</dbReference>
<reference evidence="3" key="1">
    <citation type="journal article" date="2019" name="Int. J. Syst. Evol. Microbiol.">
        <title>The Global Catalogue of Microorganisms (GCM) 10K type strain sequencing project: providing services to taxonomists for standard genome sequencing and annotation.</title>
        <authorList>
            <consortium name="The Broad Institute Genomics Platform"/>
            <consortium name="The Broad Institute Genome Sequencing Center for Infectious Disease"/>
            <person name="Wu L."/>
            <person name="Ma J."/>
        </authorList>
    </citation>
    <scope>NUCLEOTIDE SEQUENCE [LARGE SCALE GENOMIC DNA]</scope>
    <source>
        <strain evidence="3">JCM 16378</strain>
    </source>
</reference>
<feature type="transmembrane region" description="Helical" evidence="1">
    <location>
        <begin position="6"/>
        <end position="26"/>
    </location>
</feature>
<evidence type="ECO:0000313" key="2">
    <source>
        <dbReference type="EMBL" id="GAA2732167.1"/>
    </source>
</evidence>
<accession>A0ABP6GVN7</accession>
<protein>
    <submittedName>
        <fullName evidence="2">YggT family protein</fullName>
    </submittedName>
</protein>
<gene>
    <name evidence="2" type="ORF">GCM10009867_07470</name>
</gene>
<keyword evidence="3" id="KW-1185">Reference proteome</keyword>
<keyword evidence="1" id="KW-0812">Transmembrane</keyword>
<keyword evidence="1" id="KW-1133">Transmembrane helix</keyword>
<keyword evidence="1" id="KW-0472">Membrane</keyword>
<proteinExistence type="predicted"/>
<organism evidence="2 3">
    <name type="scientific">Pedococcus aerophilus</name>
    <dbReference type="NCBI Taxonomy" id="436356"/>
    <lineage>
        <taxon>Bacteria</taxon>
        <taxon>Bacillati</taxon>
        <taxon>Actinomycetota</taxon>
        <taxon>Actinomycetes</taxon>
        <taxon>Micrococcales</taxon>
        <taxon>Intrasporangiaceae</taxon>
        <taxon>Pedococcus</taxon>
    </lineage>
</organism>
<dbReference type="EMBL" id="BAAARN010000001">
    <property type="protein sequence ID" value="GAA2732167.1"/>
    <property type="molecule type" value="Genomic_DNA"/>
</dbReference>
<comment type="caution">
    <text evidence="2">The sequence shown here is derived from an EMBL/GenBank/DDBJ whole genome shotgun (WGS) entry which is preliminary data.</text>
</comment>
<evidence type="ECO:0000256" key="1">
    <source>
        <dbReference type="SAM" id="Phobius"/>
    </source>
</evidence>
<feature type="transmembrane region" description="Helical" evidence="1">
    <location>
        <begin position="74"/>
        <end position="93"/>
    </location>
</feature>
<dbReference type="Proteomes" id="UP001501326">
    <property type="component" value="Unassembled WGS sequence"/>
</dbReference>
<dbReference type="Pfam" id="PF02325">
    <property type="entry name" value="CCB3_YggT"/>
    <property type="match status" value="1"/>
</dbReference>
<dbReference type="RefSeq" id="WP_344190374.1">
    <property type="nucleotide sequence ID" value="NZ_BAAARN010000001.1"/>
</dbReference>